<dbReference type="GO" id="GO:0003916">
    <property type="term" value="F:DNA topoisomerase activity"/>
    <property type="evidence" value="ECO:0007669"/>
    <property type="project" value="InterPro"/>
</dbReference>
<feature type="domain" description="DNA topoisomerase type IA zn finger" evidence="1">
    <location>
        <begin position="62"/>
        <end position="80"/>
    </location>
</feature>
<dbReference type="STRING" id="1798373.A2154_04550"/>
<sequence>MAKTVASEVCPKCGSPLGEVTTTPSGRKLQRCSAGSWNQETRKTEGCEYVKWLPFEPQSLDESCPKCGSPLILTMTRFGKKLKKCSTSGWDKQTRTATGCDYVEWIGPTNEPLDEDCPQCGEKLMLVTTARGKRLKKCSTSGWDRENRVATGCTYVQWL</sequence>
<reference evidence="2 3" key="1">
    <citation type="journal article" date="2016" name="Nat. Commun.">
        <title>Thousands of microbial genomes shed light on interconnected biogeochemical processes in an aquifer system.</title>
        <authorList>
            <person name="Anantharaman K."/>
            <person name="Brown C.T."/>
            <person name="Hug L.A."/>
            <person name="Sharon I."/>
            <person name="Castelle C.J."/>
            <person name="Probst A.J."/>
            <person name="Thomas B.C."/>
            <person name="Singh A."/>
            <person name="Wilkins M.J."/>
            <person name="Karaoz U."/>
            <person name="Brodie E.L."/>
            <person name="Williams K.H."/>
            <person name="Hubbard S.S."/>
            <person name="Banfield J.F."/>
        </authorList>
    </citation>
    <scope>NUCLEOTIDE SEQUENCE [LARGE SCALE GENOMIC DNA]</scope>
</reference>
<evidence type="ECO:0000313" key="3">
    <source>
        <dbReference type="Proteomes" id="UP000176854"/>
    </source>
</evidence>
<dbReference type="EMBL" id="MFJC01000011">
    <property type="protein sequence ID" value="OGG09878.1"/>
    <property type="molecule type" value="Genomic_DNA"/>
</dbReference>
<feature type="domain" description="DNA topoisomerase type IA zn finger" evidence="1">
    <location>
        <begin position="114"/>
        <end position="133"/>
    </location>
</feature>
<dbReference type="InterPro" id="IPR013498">
    <property type="entry name" value="Topo_IA_Znf"/>
</dbReference>
<dbReference type="Pfam" id="PF01396">
    <property type="entry name" value="Zn_ribbon_Top1"/>
    <property type="match status" value="3"/>
</dbReference>
<organism evidence="2 3">
    <name type="scientific">Candidatus Gottesmanbacteria bacterium RBG_16_43_7</name>
    <dbReference type="NCBI Taxonomy" id="1798373"/>
    <lineage>
        <taxon>Bacteria</taxon>
        <taxon>Candidatus Gottesmaniibacteriota</taxon>
    </lineage>
</organism>
<protein>
    <recommendedName>
        <fullName evidence="1">DNA topoisomerase type IA zn finger domain-containing protein</fullName>
    </recommendedName>
</protein>
<evidence type="ECO:0000313" key="2">
    <source>
        <dbReference type="EMBL" id="OGG09878.1"/>
    </source>
</evidence>
<feature type="domain" description="DNA topoisomerase type IA zn finger" evidence="1">
    <location>
        <begin position="8"/>
        <end position="17"/>
    </location>
</feature>
<evidence type="ECO:0000259" key="1">
    <source>
        <dbReference type="Pfam" id="PF01396"/>
    </source>
</evidence>
<name>A0A1F5ZBI7_9BACT</name>
<dbReference type="AlphaFoldDB" id="A0A1F5ZBI7"/>
<comment type="caution">
    <text evidence="2">The sequence shown here is derived from an EMBL/GenBank/DDBJ whole genome shotgun (WGS) entry which is preliminary data.</text>
</comment>
<dbReference type="GO" id="GO:0005694">
    <property type="term" value="C:chromosome"/>
    <property type="evidence" value="ECO:0007669"/>
    <property type="project" value="InterPro"/>
</dbReference>
<dbReference type="GO" id="GO:0003677">
    <property type="term" value="F:DNA binding"/>
    <property type="evidence" value="ECO:0007669"/>
    <property type="project" value="InterPro"/>
</dbReference>
<proteinExistence type="predicted"/>
<gene>
    <name evidence="2" type="ORF">A2154_04550</name>
</gene>
<accession>A0A1F5ZBI7</accession>
<dbReference type="GO" id="GO:0006265">
    <property type="term" value="P:DNA topological change"/>
    <property type="evidence" value="ECO:0007669"/>
    <property type="project" value="InterPro"/>
</dbReference>
<dbReference type="Proteomes" id="UP000176854">
    <property type="component" value="Unassembled WGS sequence"/>
</dbReference>